<evidence type="ECO:0000256" key="1">
    <source>
        <dbReference type="SAM" id="MobiDB-lite"/>
    </source>
</evidence>
<keyword evidence="4" id="KW-1185">Reference proteome</keyword>
<dbReference type="InterPro" id="IPR027304">
    <property type="entry name" value="Trigger_fact/SurA_dom_sf"/>
</dbReference>
<dbReference type="Proteomes" id="UP000662814">
    <property type="component" value="Chromosome"/>
</dbReference>
<feature type="signal peptide" evidence="2">
    <location>
        <begin position="1"/>
        <end position="24"/>
    </location>
</feature>
<dbReference type="SUPFAM" id="SSF109998">
    <property type="entry name" value="Triger factor/SurA peptide-binding domain-like"/>
    <property type="match status" value="1"/>
</dbReference>
<evidence type="ECO:0000313" key="4">
    <source>
        <dbReference type="Proteomes" id="UP000662814"/>
    </source>
</evidence>
<dbReference type="InterPro" id="IPR050245">
    <property type="entry name" value="PrsA_foldase"/>
</dbReference>
<feature type="region of interest" description="Disordered" evidence="1">
    <location>
        <begin position="26"/>
        <end position="46"/>
    </location>
</feature>
<sequence length="241" mass="26192">MHRKLLAGLGAAVVLLGMVGCSTSGIEGPKPTGSQQQGSQPDVSGVPDVVAEVNGVELTKDEFVELYEGQYQQMQQQSQTTGEEVDQDALRKQTAEAMVDTELLIQESDSRDITASQKELDAALEKLATANQMKTADEALAALKEQGLDEKAVYSQLKTQVRLDKLIAQETGDIEPTDEELQKLYDQAVAQQKQSGQGTELPSFEDAKPQLVEQAKSQKQSQAYEALVKKLREGADVKVNL</sequence>
<dbReference type="Pfam" id="PF13624">
    <property type="entry name" value="SurA_N_3"/>
    <property type="match status" value="1"/>
</dbReference>
<dbReference type="Gene3D" id="1.10.4030.10">
    <property type="entry name" value="Porin chaperone SurA, peptide-binding domain"/>
    <property type="match status" value="1"/>
</dbReference>
<keyword evidence="2" id="KW-0732">Signal</keyword>
<feature type="chain" id="PRO_5045108294" evidence="2">
    <location>
        <begin position="25"/>
        <end position="241"/>
    </location>
</feature>
<proteinExistence type="predicted"/>
<feature type="region of interest" description="Disordered" evidence="1">
    <location>
        <begin position="187"/>
        <end position="216"/>
    </location>
</feature>
<dbReference type="PROSITE" id="PS51257">
    <property type="entry name" value="PROKAR_LIPOPROTEIN"/>
    <property type="match status" value="1"/>
</dbReference>
<protein>
    <submittedName>
        <fullName evidence="3">SurA N-terminal domain-containing protein</fullName>
    </submittedName>
</protein>
<dbReference type="EMBL" id="CP061169">
    <property type="protein sequence ID" value="QPZ37090.1"/>
    <property type="molecule type" value="Genomic_DNA"/>
</dbReference>
<evidence type="ECO:0000313" key="3">
    <source>
        <dbReference type="EMBL" id="QPZ37090.1"/>
    </source>
</evidence>
<evidence type="ECO:0000256" key="2">
    <source>
        <dbReference type="SAM" id="SignalP"/>
    </source>
</evidence>
<accession>A0ABX6YEU2</accession>
<dbReference type="RefSeq" id="WP_166993038.1">
    <property type="nucleotide sequence ID" value="NZ_CP061169.1"/>
</dbReference>
<dbReference type="PANTHER" id="PTHR47245">
    <property type="entry name" value="PEPTIDYLPROLYL ISOMERASE"/>
    <property type="match status" value="1"/>
</dbReference>
<feature type="compositionally biased region" description="Polar residues" evidence="1">
    <location>
        <begin position="32"/>
        <end position="42"/>
    </location>
</feature>
<organism evidence="3 4">
    <name type="scientific">Paramicrobacterium chengjingii</name>
    <dbReference type="NCBI Taxonomy" id="2769067"/>
    <lineage>
        <taxon>Bacteria</taxon>
        <taxon>Bacillati</taxon>
        <taxon>Actinomycetota</taxon>
        <taxon>Actinomycetes</taxon>
        <taxon>Micrococcales</taxon>
        <taxon>Microbacteriaceae</taxon>
        <taxon>Paramicrobacterium</taxon>
    </lineage>
</organism>
<feature type="compositionally biased region" description="Polar residues" evidence="1">
    <location>
        <begin position="189"/>
        <end position="200"/>
    </location>
</feature>
<dbReference type="PANTHER" id="PTHR47245:SF2">
    <property type="entry name" value="PEPTIDYL-PROLYL CIS-TRANS ISOMERASE HP_0175-RELATED"/>
    <property type="match status" value="1"/>
</dbReference>
<name>A0ABX6YEU2_9MICO</name>
<reference evidence="3 4" key="1">
    <citation type="submission" date="2020-12" db="EMBL/GenBank/DDBJ databases">
        <title>Microbacterium sp. HY060.</title>
        <authorList>
            <person name="Zhou J."/>
        </authorList>
    </citation>
    <scope>NUCLEOTIDE SEQUENCE [LARGE SCALE GENOMIC DNA]</scope>
    <source>
        <strain evidence="3 4">HY60</strain>
    </source>
</reference>
<gene>
    <name evidence="3" type="ORF">HCR76_09375</name>
</gene>